<evidence type="ECO:0000256" key="1">
    <source>
        <dbReference type="ARBA" id="ARBA00004496"/>
    </source>
</evidence>
<protein>
    <recommendedName>
        <fullName evidence="7">RWD domain-containing protein</fullName>
    </recommendedName>
</protein>
<evidence type="ECO:0000256" key="6">
    <source>
        <dbReference type="ARBA" id="ARBA00023016"/>
    </source>
</evidence>
<dbReference type="Pfam" id="PF01205">
    <property type="entry name" value="Impact_N"/>
    <property type="match status" value="1"/>
</dbReference>
<comment type="caution">
    <text evidence="8">The sequence shown here is derived from an EMBL/GenBank/DDBJ whole genome shotgun (WGS) entry which is preliminary data.</text>
</comment>
<dbReference type="InterPro" id="IPR001498">
    <property type="entry name" value="Impact_N"/>
</dbReference>
<comment type="subcellular location">
    <subcellularLocation>
        <location evidence="1">Cytoplasm</location>
    </subcellularLocation>
</comment>
<keyword evidence="4" id="KW-0678">Repressor</keyword>
<dbReference type="InterPro" id="IPR020569">
    <property type="entry name" value="UPF0029_Impact_CS"/>
</dbReference>
<dbReference type="PANTHER" id="PTHR16301">
    <property type="entry name" value="IMPACT-RELATED"/>
    <property type="match status" value="1"/>
</dbReference>
<evidence type="ECO:0000256" key="2">
    <source>
        <dbReference type="ARBA" id="ARBA00007665"/>
    </source>
</evidence>
<dbReference type="PANTHER" id="PTHR16301:SF25">
    <property type="entry name" value="PROTEIN IMPACT"/>
    <property type="match status" value="1"/>
</dbReference>
<keyword evidence="9" id="KW-1185">Reference proteome</keyword>
<dbReference type="Gene3D" id="3.30.230.30">
    <property type="entry name" value="Impact, N-terminal domain"/>
    <property type="match status" value="1"/>
</dbReference>
<dbReference type="GO" id="GO:0006446">
    <property type="term" value="P:regulation of translational initiation"/>
    <property type="evidence" value="ECO:0007669"/>
    <property type="project" value="TreeGrafter"/>
</dbReference>
<keyword evidence="5" id="KW-0810">Translation regulation</keyword>
<dbReference type="SUPFAM" id="SSF54495">
    <property type="entry name" value="UBC-like"/>
    <property type="match status" value="1"/>
</dbReference>
<keyword evidence="6" id="KW-0346">Stress response</keyword>
<gene>
    <name evidence="8" type="ORF">HCN44_008193</name>
</gene>
<feature type="domain" description="RWD" evidence="7">
    <location>
        <begin position="9"/>
        <end position="108"/>
    </location>
</feature>
<dbReference type="InterPro" id="IPR006575">
    <property type="entry name" value="RWD_dom"/>
</dbReference>
<dbReference type="SMART" id="SM00591">
    <property type="entry name" value="RWD"/>
    <property type="match status" value="1"/>
</dbReference>
<name>A0A835CM61_APHGI</name>
<reference evidence="8 9" key="1">
    <citation type="submission" date="2020-08" db="EMBL/GenBank/DDBJ databases">
        <title>Aphidius gifuensis genome sequencing and assembly.</title>
        <authorList>
            <person name="Du Z."/>
        </authorList>
    </citation>
    <scope>NUCLEOTIDE SEQUENCE [LARGE SCALE GENOMIC DNA]</scope>
    <source>
        <strain evidence="8">YNYX2018</strain>
        <tissue evidence="8">Adults</tissue>
    </source>
</reference>
<dbReference type="PROSITE" id="PS50908">
    <property type="entry name" value="RWD"/>
    <property type="match status" value="1"/>
</dbReference>
<sequence length="272" mass="31521">MDNLTQQIDEIEALCAIYGDDWHVENEEHRSYSIDIVNDNDKPIKLYLKLPDDYPSSSPPSYELFAPHWNFIKKQHIYQLLDEIYLSLAGENVIYQWVEKIREESTNNDTPKMEKNIENNDDTLVELKNTEKNNNDEKCPDIYHGEVIVVKKSSFQGHAARVNSPDDVKLVLKNLLENKKIENATHNTYAYRITNEEKKISFQDCDDDGENQAGGRLLHLLHNVHVTNVIVIVSRWYGGIKLGPDRFRHINNSARQVLEVANFLSKNKDSKK</sequence>
<comment type="similarity">
    <text evidence="2">Belongs to the IMPACT family.</text>
</comment>
<accession>A0A835CM61</accession>
<dbReference type="GO" id="GO:0005737">
    <property type="term" value="C:cytoplasm"/>
    <property type="evidence" value="ECO:0007669"/>
    <property type="project" value="UniProtKB-SubCell"/>
</dbReference>
<dbReference type="OrthoDB" id="69641at2759"/>
<dbReference type="InterPro" id="IPR020568">
    <property type="entry name" value="Ribosomal_Su5_D2-typ_SF"/>
</dbReference>
<evidence type="ECO:0000256" key="3">
    <source>
        <dbReference type="ARBA" id="ARBA00022490"/>
    </source>
</evidence>
<organism evidence="8 9">
    <name type="scientific">Aphidius gifuensis</name>
    <name type="common">Parasitoid wasp</name>
    <dbReference type="NCBI Taxonomy" id="684658"/>
    <lineage>
        <taxon>Eukaryota</taxon>
        <taxon>Metazoa</taxon>
        <taxon>Ecdysozoa</taxon>
        <taxon>Arthropoda</taxon>
        <taxon>Hexapoda</taxon>
        <taxon>Insecta</taxon>
        <taxon>Pterygota</taxon>
        <taxon>Neoptera</taxon>
        <taxon>Endopterygota</taxon>
        <taxon>Hymenoptera</taxon>
        <taxon>Apocrita</taxon>
        <taxon>Ichneumonoidea</taxon>
        <taxon>Braconidae</taxon>
        <taxon>Aphidiinae</taxon>
        <taxon>Aphidius</taxon>
    </lineage>
</organism>
<dbReference type="AlphaFoldDB" id="A0A835CM61"/>
<dbReference type="InterPro" id="IPR016135">
    <property type="entry name" value="UBQ-conjugating_enzyme/RWD"/>
</dbReference>
<dbReference type="EMBL" id="JACMRX010000005">
    <property type="protein sequence ID" value="KAF7989519.1"/>
    <property type="molecule type" value="Genomic_DNA"/>
</dbReference>
<keyword evidence="3" id="KW-0963">Cytoplasm</keyword>
<dbReference type="InterPro" id="IPR023582">
    <property type="entry name" value="Impact"/>
</dbReference>
<dbReference type="GO" id="GO:0140469">
    <property type="term" value="P:GCN2-mediated signaling"/>
    <property type="evidence" value="ECO:0007669"/>
    <property type="project" value="TreeGrafter"/>
</dbReference>
<dbReference type="Proteomes" id="UP000639338">
    <property type="component" value="Unassembled WGS sequence"/>
</dbReference>
<dbReference type="PROSITE" id="PS00910">
    <property type="entry name" value="UPF0029"/>
    <property type="match status" value="1"/>
</dbReference>
<dbReference type="InterPro" id="IPR036956">
    <property type="entry name" value="Impact_N_sf"/>
</dbReference>
<dbReference type="Gene3D" id="3.10.110.10">
    <property type="entry name" value="Ubiquitin Conjugating Enzyme"/>
    <property type="match status" value="1"/>
</dbReference>
<dbReference type="CDD" id="cd23821">
    <property type="entry name" value="RWD_IMPACT"/>
    <property type="match status" value="1"/>
</dbReference>
<evidence type="ECO:0000259" key="7">
    <source>
        <dbReference type="PROSITE" id="PS50908"/>
    </source>
</evidence>
<dbReference type="Pfam" id="PF05773">
    <property type="entry name" value="RWD"/>
    <property type="match status" value="1"/>
</dbReference>
<evidence type="ECO:0000313" key="8">
    <source>
        <dbReference type="EMBL" id="KAF7989519.1"/>
    </source>
</evidence>
<evidence type="ECO:0000313" key="9">
    <source>
        <dbReference type="Proteomes" id="UP000639338"/>
    </source>
</evidence>
<evidence type="ECO:0000256" key="5">
    <source>
        <dbReference type="ARBA" id="ARBA00022845"/>
    </source>
</evidence>
<dbReference type="SUPFAM" id="SSF54211">
    <property type="entry name" value="Ribosomal protein S5 domain 2-like"/>
    <property type="match status" value="1"/>
</dbReference>
<proteinExistence type="inferred from homology"/>
<evidence type="ECO:0000256" key="4">
    <source>
        <dbReference type="ARBA" id="ARBA00022491"/>
    </source>
</evidence>